<feature type="transmembrane region" description="Helical" evidence="6">
    <location>
        <begin position="242"/>
        <end position="266"/>
    </location>
</feature>
<feature type="transmembrane region" description="Helical" evidence="6">
    <location>
        <begin position="679"/>
        <end position="700"/>
    </location>
</feature>
<organism evidence="10 11">
    <name type="scientific">Candidatus Eisenbergiella merdigallinarum</name>
    <dbReference type="NCBI Taxonomy" id="2838552"/>
    <lineage>
        <taxon>Bacteria</taxon>
        <taxon>Bacillati</taxon>
        <taxon>Bacillota</taxon>
        <taxon>Clostridia</taxon>
        <taxon>Lachnospirales</taxon>
        <taxon>Lachnospiraceae</taxon>
        <taxon>Eisenbergiella</taxon>
    </lineage>
</organism>
<feature type="domain" description="ABC-2 type transporter transmembrane" evidence="8">
    <location>
        <begin position="46"/>
        <end position="186"/>
    </location>
</feature>
<dbReference type="InterPro" id="IPR013525">
    <property type="entry name" value="ABC2_TM"/>
</dbReference>
<gene>
    <name evidence="10" type="ORF">H9763_02935</name>
</gene>
<feature type="transmembrane region" description="Helical" evidence="6">
    <location>
        <begin position="128"/>
        <end position="149"/>
    </location>
</feature>
<dbReference type="InterPro" id="IPR051449">
    <property type="entry name" value="ABC-2_transporter_component"/>
</dbReference>
<dbReference type="GO" id="GO:0005886">
    <property type="term" value="C:plasma membrane"/>
    <property type="evidence" value="ECO:0007669"/>
    <property type="project" value="UniProtKB-SubCell"/>
</dbReference>
<evidence type="ECO:0000256" key="1">
    <source>
        <dbReference type="ARBA" id="ARBA00004651"/>
    </source>
</evidence>
<evidence type="ECO:0000256" key="3">
    <source>
        <dbReference type="ARBA" id="ARBA00022692"/>
    </source>
</evidence>
<feature type="transmembrane region" description="Helical" evidence="6">
    <location>
        <begin position="211"/>
        <end position="230"/>
    </location>
</feature>
<dbReference type="Proteomes" id="UP000886883">
    <property type="component" value="Unassembled WGS sequence"/>
</dbReference>
<dbReference type="AlphaFoldDB" id="A0A9D2MR21"/>
<dbReference type="InterPro" id="IPR019196">
    <property type="entry name" value="ABC_transp_unknown"/>
</dbReference>
<dbReference type="Pfam" id="PF23357">
    <property type="entry name" value="DUF7088"/>
    <property type="match status" value="1"/>
</dbReference>
<feature type="transmembrane region" description="Helical" evidence="6">
    <location>
        <begin position="95"/>
        <end position="116"/>
    </location>
</feature>
<evidence type="ECO:0000259" key="7">
    <source>
        <dbReference type="Pfam" id="PF09822"/>
    </source>
</evidence>
<proteinExistence type="predicted"/>
<feature type="transmembrane region" description="Helical" evidence="6">
    <location>
        <begin position="48"/>
        <end position="69"/>
    </location>
</feature>
<feature type="transmembrane region" description="Helical" evidence="6">
    <location>
        <begin position="156"/>
        <end position="179"/>
    </location>
</feature>
<sequence length="706" mass="77406">MRAVLQREVRAFFTSVTGWLFIAAHICLAGLYFFAVNLLSGYGNVADTVSGIVFLLLLTTPVLTMRILAEDQKQKTDQLILTAPVSVSGIVMGKYLAMVAVFTVPVAVMALFPVILSAYGSVPMGESYAAILVYYLFGLACISVGMFVSSLTESQIIAAVVTFAILFAAYMMPAITSLISRTGNVLTLILGAFDFSARLEDLLGGTLDFKAVFYFLTVILVFLFLTVQSIQKRRYQLSVRAFRFGAYSSGMIALVCAIAVFANLALSALPDRYTEVDVTQQKLYSLTDTTRNLVQNLEEDVTIYVINSESGQDEMLGDTLEGYRNLSDHIQIVYQDPVVSPNFYQNYADTVTVNSLIVETEKRFRVIDYNDIYETGFNYADYSTTVTGYDAEGLLTSAIAYVTSEEAPVIYALEGHDELTLSETFSDGLKKENADLEELTFLTEEAVPEDACGVLVLAPAQDLTQDDAQKLMDYLDRGGILLMETSYIDRFSEEMPNLSSVLSYFGLSIGDGLVLEKDAERMYQTPVYLLPEVSSDSLTEGVYGSRYDYVMMPYAQPILIEEREDVEVTALLNTSESSGAKAGLESAQDMEQEEGDAQGPFAVGVSAKKTTGETTAQLILYSSEMLFTDAANQYTMDNNLRLFTNAVSAMTGEEESVSIPAKSFETAYVTVPAASAVRLGILLMGVVPAALLAAGIIIWIRRKRRL</sequence>
<dbReference type="GO" id="GO:0140359">
    <property type="term" value="F:ABC-type transporter activity"/>
    <property type="evidence" value="ECO:0007669"/>
    <property type="project" value="InterPro"/>
</dbReference>
<keyword evidence="3 6" id="KW-0812">Transmembrane</keyword>
<keyword evidence="2" id="KW-1003">Cell membrane</keyword>
<feature type="domain" description="ABC-type uncharacterised transport system" evidence="7">
    <location>
        <begin position="408"/>
        <end position="641"/>
    </location>
</feature>
<keyword evidence="5 6" id="KW-0472">Membrane</keyword>
<evidence type="ECO:0000256" key="5">
    <source>
        <dbReference type="ARBA" id="ARBA00023136"/>
    </source>
</evidence>
<evidence type="ECO:0000256" key="2">
    <source>
        <dbReference type="ARBA" id="ARBA00022475"/>
    </source>
</evidence>
<evidence type="ECO:0000313" key="11">
    <source>
        <dbReference type="Proteomes" id="UP000886883"/>
    </source>
</evidence>
<evidence type="ECO:0000256" key="4">
    <source>
        <dbReference type="ARBA" id="ARBA00022989"/>
    </source>
</evidence>
<comment type="subcellular location">
    <subcellularLocation>
        <location evidence="1">Cell membrane</location>
        <topology evidence="1">Multi-pass membrane protein</topology>
    </subcellularLocation>
</comment>
<dbReference type="PANTHER" id="PTHR30294:SF29">
    <property type="entry name" value="MULTIDRUG ABC TRANSPORTER PERMEASE YBHS-RELATED"/>
    <property type="match status" value="1"/>
</dbReference>
<evidence type="ECO:0000259" key="8">
    <source>
        <dbReference type="Pfam" id="PF12698"/>
    </source>
</evidence>
<name>A0A9D2MR21_9FIRM</name>
<dbReference type="EMBL" id="DWXE01000010">
    <property type="protein sequence ID" value="HJB90405.1"/>
    <property type="molecule type" value="Genomic_DNA"/>
</dbReference>
<evidence type="ECO:0000259" key="9">
    <source>
        <dbReference type="Pfam" id="PF23357"/>
    </source>
</evidence>
<feature type="domain" description="DUF7088" evidence="9">
    <location>
        <begin position="280"/>
        <end position="349"/>
    </location>
</feature>
<dbReference type="PANTHER" id="PTHR30294">
    <property type="entry name" value="MEMBRANE COMPONENT OF ABC TRANSPORTER YHHJ-RELATED"/>
    <property type="match status" value="1"/>
</dbReference>
<reference evidence="10" key="2">
    <citation type="submission" date="2021-04" db="EMBL/GenBank/DDBJ databases">
        <authorList>
            <person name="Gilroy R."/>
        </authorList>
    </citation>
    <scope>NUCLEOTIDE SEQUENCE</scope>
    <source>
        <strain evidence="10">USAMLcec3-2134</strain>
    </source>
</reference>
<evidence type="ECO:0000256" key="6">
    <source>
        <dbReference type="SAM" id="Phobius"/>
    </source>
</evidence>
<keyword evidence="4 6" id="KW-1133">Transmembrane helix</keyword>
<dbReference type="InterPro" id="IPR055396">
    <property type="entry name" value="DUF7088"/>
</dbReference>
<evidence type="ECO:0000313" key="10">
    <source>
        <dbReference type="EMBL" id="HJB90405.1"/>
    </source>
</evidence>
<protein>
    <submittedName>
        <fullName evidence="10">Gldg family protein</fullName>
    </submittedName>
</protein>
<comment type="caution">
    <text evidence="10">The sequence shown here is derived from an EMBL/GenBank/DDBJ whole genome shotgun (WGS) entry which is preliminary data.</text>
</comment>
<reference evidence="10" key="1">
    <citation type="journal article" date="2021" name="PeerJ">
        <title>Extensive microbial diversity within the chicken gut microbiome revealed by metagenomics and culture.</title>
        <authorList>
            <person name="Gilroy R."/>
            <person name="Ravi A."/>
            <person name="Getino M."/>
            <person name="Pursley I."/>
            <person name="Horton D.L."/>
            <person name="Alikhan N.F."/>
            <person name="Baker D."/>
            <person name="Gharbi K."/>
            <person name="Hall N."/>
            <person name="Watson M."/>
            <person name="Adriaenssens E.M."/>
            <person name="Foster-Nyarko E."/>
            <person name="Jarju S."/>
            <person name="Secka A."/>
            <person name="Antonio M."/>
            <person name="Oren A."/>
            <person name="Chaudhuri R.R."/>
            <person name="La Ragione R."/>
            <person name="Hildebrand F."/>
            <person name="Pallen M.J."/>
        </authorList>
    </citation>
    <scope>NUCLEOTIDE SEQUENCE</scope>
    <source>
        <strain evidence="10">USAMLcec3-2134</strain>
    </source>
</reference>
<accession>A0A9D2MR21</accession>
<dbReference type="Pfam" id="PF12698">
    <property type="entry name" value="ABC2_membrane_3"/>
    <property type="match status" value="1"/>
</dbReference>
<feature type="transmembrane region" description="Helical" evidence="6">
    <location>
        <begin position="12"/>
        <end position="36"/>
    </location>
</feature>
<dbReference type="Pfam" id="PF09822">
    <property type="entry name" value="ABC_transp_aux"/>
    <property type="match status" value="1"/>
</dbReference>